<dbReference type="PANTHER" id="PTHR43884:SF19">
    <property type="entry name" value="ACYL-COA DEHYDROGENASE FADE4-RELATED"/>
    <property type="match status" value="1"/>
</dbReference>
<dbReference type="GO" id="GO:0005886">
    <property type="term" value="C:plasma membrane"/>
    <property type="evidence" value="ECO:0007669"/>
    <property type="project" value="TreeGrafter"/>
</dbReference>
<feature type="domain" description="Acyl-CoA dehydrogenase/oxidase C-terminal" evidence="5">
    <location>
        <begin position="306"/>
        <end position="453"/>
    </location>
</feature>
<proteinExistence type="inferred from homology"/>
<evidence type="ECO:0000259" key="5">
    <source>
        <dbReference type="Pfam" id="PF00441"/>
    </source>
</evidence>
<dbReference type="InterPro" id="IPR036250">
    <property type="entry name" value="AcylCo_DH-like_C"/>
</dbReference>
<dbReference type="KEGG" id="mpof:MPOR_08180"/>
<dbReference type="RefSeq" id="WP_235682438.1">
    <property type="nucleotide sequence ID" value="NZ_AP022570.1"/>
</dbReference>
<dbReference type="PANTHER" id="PTHR43884">
    <property type="entry name" value="ACYL-COA DEHYDROGENASE"/>
    <property type="match status" value="1"/>
</dbReference>
<sequence length="637" mass="71798">MPTPARLLLDPNRFDPHHLDAESRRQLQALIDWFEERGKTRLLRDDLEATWVTDFLDFVRRERLFATFLTPSEFAGGDPNKRWDTSRNAVLSEILGFYGLSYWYAEQVTILGLGPIWQSDNVKAKEKAAAQLDAGGVMAFALSEREHGADIYNTDMLLTPGTDERSREEQTGTDERSREEQTGTDERSREEQTGTDERSREEQTGTDERSREEQTGTDDDEGVAFRATGEKYYIGNGNVAGMVSVFGRRTDIDGADGYVWFVADSGHGNYELLGNVVHGQMYVSNFRLTDYPVYEEDILCTGPDAFSAALNTVNVGKFNLCSGSIGMCEHAFYEAITHANNRILYGNPVTDFPHVRASFVDAYARLIAMKLFSDRAIDYFRSAGPQDRRYLLFNPVTKSKVTSEGETVVTLLWDVLAAKGFEKNTYFCEVARLIGALPRLEGTVHVNVAQILKFMPNFMFNPTDYPPIGTRNDPADDVFFWSQGPARGASKVQFADWAPVYERHLDIPNVGVFYEQVQAFKELLSTAAPDADQQRDLDFVLVVGHLFTLVVYGQLILEQAELTGLDAEFRELVDQIFDVQVRDFSAYAVALHGKPSSTAAQQEWAMSAVRKPATDPARFDRVWEHVRDYDGAYAMRP</sequence>
<evidence type="ECO:0000256" key="3">
    <source>
        <dbReference type="ARBA" id="ARBA00022827"/>
    </source>
</evidence>
<gene>
    <name evidence="6" type="ORF">MPOR_08180</name>
</gene>
<dbReference type="Proteomes" id="UP000466785">
    <property type="component" value="Chromosome"/>
</dbReference>
<keyword evidence="7" id="KW-1185">Reference proteome</keyword>
<dbReference type="SUPFAM" id="SSF47203">
    <property type="entry name" value="Acyl-CoA dehydrogenase C-terminal domain-like"/>
    <property type="match status" value="1"/>
</dbReference>
<evidence type="ECO:0000256" key="1">
    <source>
        <dbReference type="ARBA" id="ARBA00009347"/>
    </source>
</evidence>
<dbReference type="GO" id="GO:0003995">
    <property type="term" value="F:acyl-CoA dehydrogenase activity"/>
    <property type="evidence" value="ECO:0007669"/>
    <property type="project" value="TreeGrafter"/>
</dbReference>
<dbReference type="InterPro" id="IPR046373">
    <property type="entry name" value="Acyl-CoA_Oxase/DH_mid-dom_sf"/>
</dbReference>
<dbReference type="EMBL" id="AP022570">
    <property type="protein sequence ID" value="BBX49792.1"/>
    <property type="molecule type" value="Genomic_DNA"/>
</dbReference>
<dbReference type="Gene3D" id="2.40.110.10">
    <property type="entry name" value="Butyryl-CoA Dehydrogenase, subunit A, domain 2"/>
    <property type="match status" value="1"/>
</dbReference>
<name>A0A6N4V2I0_9MYCO</name>
<evidence type="ECO:0000256" key="2">
    <source>
        <dbReference type="ARBA" id="ARBA00022630"/>
    </source>
</evidence>
<evidence type="ECO:0000313" key="7">
    <source>
        <dbReference type="Proteomes" id="UP000466785"/>
    </source>
</evidence>
<evidence type="ECO:0000313" key="6">
    <source>
        <dbReference type="EMBL" id="BBX49792.1"/>
    </source>
</evidence>
<organism evidence="6 7">
    <name type="scientific">Mycolicibacterium poriferae</name>
    <dbReference type="NCBI Taxonomy" id="39694"/>
    <lineage>
        <taxon>Bacteria</taxon>
        <taxon>Bacillati</taxon>
        <taxon>Actinomycetota</taxon>
        <taxon>Actinomycetes</taxon>
        <taxon>Mycobacteriales</taxon>
        <taxon>Mycobacteriaceae</taxon>
        <taxon>Mycolicibacterium</taxon>
    </lineage>
</organism>
<comment type="similarity">
    <text evidence="1">Belongs to the acyl-CoA dehydrogenase family.</text>
</comment>
<feature type="compositionally biased region" description="Basic and acidic residues" evidence="4">
    <location>
        <begin position="162"/>
        <end position="214"/>
    </location>
</feature>
<keyword evidence="2" id="KW-0285">Flavoprotein</keyword>
<dbReference type="InterPro" id="IPR009075">
    <property type="entry name" value="AcylCo_DH/oxidase_C"/>
</dbReference>
<dbReference type="SUPFAM" id="SSF56645">
    <property type="entry name" value="Acyl-CoA dehydrogenase NM domain-like"/>
    <property type="match status" value="2"/>
</dbReference>
<feature type="region of interest" description="Disordered" evidence="4">
    <location>
        <begin position="151"/>
        <end position="224"/>
    </location>
</feature>
<dbReference type="Pfam" id="PF00441">
    <property type="entry name" value="Acyl-CoA_dh_1"/>
    <property type="match status" value="1"/>
</dbReference>
<protein>
    <recommendedName>
        <fullName evidence="5">Acyl-CoA dehydrogenase/oxidase C-terminal domain-containing protein</fullName>
    </recommendedName>
</protein>
<dbReference type="InterPro" id="IPR009100">
    <property type="entry name" value="AcylCoA_DH/oxidase_NM_dom_sf"/>
</dbReference>
<keyword evidence="3" id="KW-0274">FAD</keyword>
<dbReference type="Gene3D" id="1.20.140.10">
    <property type="entry name" value="Butyryl-CoA Dehydrogenase, subunit A, domain 3"/>
    <property type="match status" value="1"/>
</dbReference>
<evidence type="ECO:0000256" key="4">
    <source>
        <dbReference type="SAM" id="MobiDB-lite"/>
    </source>
</evidence>
<reference evidence="6 7" key="1">
    <citation type="journal article" date="2019" name="Emerg. Microbes Infect.">
        <title>Comprehensive subspecies identification of 175 nontuberculous mycobacteria species based on 7547 genomic profiles.</title>
        <authorList>
            <person name="Matsumoto Y."/>
            <person name="Kinjo T."/>
            <person name="Motooka D."/>
            <person name="Nabeya D."/>
            <person name="Jung N."/>
            <person name="Uechi K."/>
            <person name="Horii T."/>
            <person name="Iida T."/>
            <person name="Fujita J."/>
            <person name="Nakamura S."/>
        </authorList>
    </citation>
    <scope>NUCLEOTIDE SEQUENCE [LARGE SCALE GENOMIC DNA]</scope>
    <source>
        <strain evidence="6 7">JCM 12603</strain>
    </source>
</reference>
<dbReference type="AlphaFoldDB" id="A0A6N4V2I0"/>
<accession>A0A6N4V2I0</accession>